<accession>A0A1I5Q2U4</accession>
<sequence>MHDTTHDARLAAIIDQLEHCLIQLDALEVRGAALRLDHAIEELRSARERRLGSQPKQERPA</sequence>
<reference evidence="2" key="1">
    <citation type="submission" date="2016-10" db="EMBL/GenBank/DDBJ databases">
        <authorList>
            <person name="Varghese N."/>
            <person name="Submissions S."/>
        </authorList>
    </citation>
    <scope>NUCLEOTIDE SEQUENCE [LARGE SCALE GENOMIC DNA]</scope>
    <source>
        <strain evidence="2">CGMCC 1.7715</strain>
    </source>
</reference>
<name>A0A1I5Q2U4_9SPHN</name>
<dbReference type="EMBL" id="FOWZ01000005">
    <property type="protein sequence ID" value="SFP40684.1"/>
    <property type="molecule type" value="Genomic_DNA"/>
</dbReference>
<dbReference type="AlphaFoldDB" id="A0A1I5Q2U4"/>
<dbReference type="STRING" id="604088.SAMN04488060_2728"/>
<organism evidence="1 2">
    <name type="scientific">Qipengyuania nanhaisediminis</name>
    <dbReference type="NCBI Taxonomy" id="604088"/>
    <lineage>
        <taxon>Bacteria</taxon>
        <taxon>Pseudomonadati</taxon>
        <taxon>Pseudomonadota</taxon>
        <taxon>Alphaproteobacteria</taxon>
        <taxon>Sphingomonadales</taxon>
        <taxon>Erythrobacteraceae</taxon>
        <taxon>Qipengyuania</taxon>
    </lineage>
</organism>
<evidence type="ECO:0000313" key="1">
    <source>
        <dbReference type="EMBL" id="SFP40684.1"/>
    </source>
</evidence>
<protein>
    <submittedName>
        <fullName evidence="1">Uncharacterized protein</fullName>
    </submittedName>
</protein>
<dbReference type="Proteomes" id="UP000199331">
    <property type="component" value="Unassembled WGS sequence"/>
</dbReference>
<keyword evidence="2" id="KW-1185">Reference proteome</keyword>
<gene>
    <name evidence="1" type="ORF">SAMN04488060_2728</name>
</gene>
<evidence type="ECO:0000313" key="2">
    <source>
        <dbReference type="Proteomes" id="UP000199331"/>
    </source>
</evidence>
<proteinExistence type="predicted"/>